<evidence type="ECO:0000313" key="5">
    <source>
        <dbReference type="Proteomes" id="UP000567795"/>
    </source>
</evidence>
<name>A0A853A3P3_9ACTN</name>
<dbReference type="Gene3D" id="3.30.450.20">
    <property type="entry name" value="PAS domain"/>
    <property type="match status" value="1"/>
</dbReference>
<reference evidence="4 5" key="1">
    <citation type="submission" date="2020-07" db="EMBL/GenBank/DDBJ databases">
        <title>Sequencing the genomes of 1000 actinobacteria strains.</title>
        <authorList>
            <person name="Klenk H.-P."/>
        </authorList>
    </citation>
    <scope>NUCLEOTIDE SEQUENCE [LARGE SCALE GENOMIC DNA]</scope>
    <source>
        <strain evidence="4 5">DSM 42178</strain>
    </source>
</reference>
<dbReference type="PANTHER" id="PTHR43156">
    <property type="entry name" value="STAGE II SPORULATION PROTEIN E-RELATED"/>
    <property type="match status" value="1"/>
</dbReference>
<feature type="compositionally biased region" description="Basic and acidic residues" evidence="2">
    <location>
        <begin position="311"/>
        <end position="325"/>
    </location>
</feature>
<keyword evidence="1" id="KW-0378">Hydrolase</keyword>
<evidence type="ECO:0000256" key="1">
    <source>
        <dbReference type="ARBA" id="ARBA00022801"/>
    </source>
</evidence>
<feature type="region of interest" description="Disordered" evidence="2">
    <location>
        <begin position="296"/>
        <end position="333"/>
    </location>
</feature>
<evidence type="ECO:0000313" key="4">
    <source>
        <dbReference type="EMBL" id="NYI07494.1"/>
    </source>
</evidence>
<dbReference type="PANTHER" id="PTHR43156:SF2">
    <property type="entry name" value="STAGE II SPORULATION PROTEIN E"/>
    <property type="match status" value="1"/>
</dbReference>
<feature type="compositionally biased region" description="Basic and acidic residues" evidence="2">
    <location>
        <begin position="61"/>
        <end position="78"/>
    </location>
</feature>
<protein>
    <submittedName>
        <fullName evidence="4">Anti-sigma regulatory factor (Ser/Thr protein kinase)/PAS domain-containing protein</fullName>
    </submittedName>
</protein>
<dbReference type="SUPFAM" id="SSF81606">
    <property type="entry name" value="PP2C-like"/>
    <property type="match status" value="1"/>
</dbReference>
<feature type="domain" description="PPM-type phosphatase" evidence="3">
    <location>
        <begin position="495"/>
        <end position="708"/>
    </location>
</feature>
<dbReference type="Proteomes" id="UP000567795">
    <property type="component" value="Unassembled WGS sequence"/>
</dbReference>
<gene>
    <name evidence="4" type="ORF">FHU37_004523</name>
</gene>
<dbReference type="SUPFAM" id="SSF55874">
    <property type="entry name" value="ATPase domain of HSP90 chaperone/DNA topoisomerase II/histidine kinase"/>
    <property type="match status" value="1"/>
</dbReference>
<dbReference type="Pfam" id="PF07228">
    <property type="entry name" value="SpoIIE"/>
    <property type="match status" value="1"/>
</dbReference>
<dbReference type="Gene3D" id="3.30.565.10">
    <property type="entry name" value="Histidine kinase-like ATPase, C-terminal domain"/>
    <property type="match status" value="1"/>
</dbReference>
<dbReference type="InterPro" id="IPR003594">
    <property type="entry name" value="HATPase_dom"/>
</dbReference>
<dbReference type="InterPro" id="IPR052016">
    <property type="entry name" value="Bact_Sigma-Reg"/>
</dbReference>
<dbReference type="Gene3D" id="3.60.40.10">
    <property type="entry name" value="PPM-type phosphatase domain"/>
    <property type="match status" value="1"/>
</dbReference>
<dbReference type="InterPro" id="IPR036457">
    <property type="entry name" value="PPM-type-like_dom_sf"/>
</dbReference>
<dbReference type="Pfam" id="PF13581">
    <property type="entry name" value="HATPase_c_2"/>
    <property type="match status" value="1"/>
</dbReference>
<dbReference type="InterPro" id="IPR036890">
    <property type="entry name" value="HATPase_C_sf"/>
</dbReference>
<keyword evidence="5" id="KW-1185">Reference proteome</keyword>
<dbReference type="EMBL" id="JACBZD010000002">
    <property type="protein sequence ID" value="NYI07494.1"/>
    <property type="molecule type" value="Genomic_DNA"/>
</dbReference>
<sequence length="852" mass="89385">MNLTRWTHRIAGRTRRDGGGRTAANPSARGSRSPRRRTGTDTACPADQEDDGAGHPPPDTAPHREPTPLSEDAARSEDALPAPGAPDPIRARGWHAAVRDTAPGDGQAAHAPATPEPAADPTEPAATGAGTRATGTPGTGGRPSPATPPSAALDQPAATAPAPGERVLRLHDLLAHAPALIAVTFGPTHRLAYVNSAYAAVFGPREPGAPAREALPELDQLGLLPLMDQVLRSGTARALRPRRIAHRPEGPPDTLLASTAGRGYGYYGFVCAPILAGDQHPADWLVDCGPAGLPVPREAPDHAAPHPARPAPHDGRPDRAAHELRAGSPEAAQRPVWIRLPGETAGPTTHADQPATPDVLLPSALLPAPGDGGPAGGLLNSLPAVPAHAPLPATRADGGPATITAPAWRGGVRALLRRGAHGLTEAVRHGSLAPLTHGTPRQGRDGDAVRGVLVFAADMTDQFLAAERLRESERKHRRMAVTLQHSLLPQALEQPDEIRVAATYEPGGEDAAVGGDWYDVITLGAGRTALVIGDVMGRGVRAAAVMGQLRTAVRAYARLDLPPHEVLQLLDGLAMEIDPSQIATCVYAVHDPHEGVLTYASAGHLPPMVRDPDGTVRPARGQSGPPLGTGSWMQDSTSVPFPAGATAVLYTDGLVERRGQDIDHGLTALSEALEGAPGDPEMVCERVLRRMGITAEHDDDVAVLVMHQPKRTGPESELFRGAVLDLLGGPEAAARARAFASGVLASWRLEEELRDAGVQAVSELVANALTHGCPPMRLRIRRTDRRLIVEVTDGDERLPHRRKAAPADENGRGITIVATIASAWGSRRMPGGGKSVWCEFPLRQARQAAPTR</sequence>
<dbReference type="CDD" id="cd16936">
    <property type="entry name" value="HATPase_RsbW-like"/>
    <property type="match status" value="1"/>
</dbReference>
<dbReference type="AlphaFoldDB" id="A0A853A3P3"/>
<accession>A0A853A3P3</accession>
<organism evidence="4 5">
    <name type="scientific">Allostreptomyces psammosilenae</name>
    <dbReference type="NCBI Taxonomy" id="1892865"/>
    <lineage>
        <taxon>Bacteria</taxon>
        <taxon>Bacillati</taxon>
        <taxon>Actinomycetota</taxon>
        <taxon>Actinomycetes</taxon>
        <taxon>Kitasatosporales</taxon>
        <taxon>Streptomycetaceae</taxon>
        <taxon>Allostreptomyces</taxon>
    </lineage>
</organism>
<feature type="compositionally biased region" description="Low complexity" evidence="2">
    <location>
        <begin position="22"/>
        <end position="31"/>
    </location>
</feature>
<proteinExistence type="predicted"/>
<evidence type="ECO:0000259" key="3">
    <source>
        <dbReference type="SMART" id="SM00331"/>
    </source>
</evidence>
<feature type="compositionally biased region" description="Low complexity" evidence="2">
    <location>
        <begin position="149"/>
        <end position="162"/>
    </location>
</feature>
<feature type="compositionally biased region" description="Low complexity" evidence="2">
    <location>
        <begin position="108"/>
        <end position="136"/>
    </location>
</feature>
<feature type="compositionally biased region" description="Basic residues" evidence="2">
    <location>
        <begin position="1"/>
        <end position="13"/>
    </location>
</feature>
<dbReference type="GO" id="GO:0016791">
    <property type="term" value="F:phosphatase activity"/>
    <property type="evidence" value="ECO:0007669"/>
    <property type="project" value="TreeGrafter"/>
</dbReference>
<dbReference type="FunFam" id="3.60.40.10:FF:000019">
    <property type="entry name" value="PAS sensor protein"/>
    <property type="match status" value="1"/>
</dbReference>
<dbReference type="InterPro" id="IPR001932">
    <property type="entry name" value="PPM-type_phosphatase-like_dom"/>
</dbReference>
<feature type="region of interest" description="Disordered" evidence="2">
    <location>
        <begin position="1"/>
        <end position="162"/>
    </location>
</feature>
<comment type="caution">
    <text evidence="4">The sequence shown here is derived from an EMBL/GenBank/DDBJ whole genome shotgun (WGS) entry which is preliminary data.</text>
</comment>
<dbReference type="SMART" id="SM00331">
    <property type="entry name" value="PP2C_SIG"/>
    <property type="match status" value="1"/>
</dbReference>
<evidence type="ECO:0000256" key="2">
    <source>
        <dbReference type="SAM" id="MobiDB-lite"/>
    </source>
</evidence>